<reference evidence="1 2" key="1">
    <citation type="journal article" date="2019" name="Genome Biol. Evol.">
        <title>Insights into the evolution of the New World diploid cottons (Gossypium, subgenus Houzingenia) based on genome sequencing.</title>
        <authorList>
            <person name="Grover C.E."/>
            <person name="Arick M.A. 2nd"/>
            <person name="Thrash A."/>
            <person name="Conover J.L."/>
            <person name="Sanders W.S."/>
            <person name="Peterson D.G."/>
            <person name="Frelichowski J.E."/>
            <person name="Scheffler J.A."/>
            <person name="Scheffler B.E."/>
            <person name="Wendel J.F."/>
        </authorList>
    </citation>
    <scope>NUCLEOTIDE SEQUENCE [LARGE SCALE GENOMIC DNA]</scope>
    <source>
        <strain evidence="1">6</strain>
        <tissue evidence="1">Leaf</tissue>
    </source>
</reference>
<dbReference type="Proteomes" id="UP000593575">
    <property type="component" value="Unassembled WGS sequence"/>
</dbReference>
<evidence type="ECO:0000313" key="2">
    <source>
        <dbReference type="Proteomes" id="UP000593575"/>
    </source>
</evidence>
<name>A0A7J9JLC9_9ROSI</name>
<gene>
    <name evidence="1" type="ORF">Goarm_007289</name>
</gene>
<dbReference type="AlphaFoldDB" id="A0A7J9JLC9"/>
<organism evidence="1 2">
    <name type="scientific">Gossypium armourianum</name>
    <dbReference type="NCBI Taxonomy" id="34283"/>
    <lineage>
        <taxon>Eukaryota</taxon>
        <taxon>Viridiplantae</taxon>
        <taxon>Streptophyta</taxon>
        <taxon>Embryophyta</taxon>
        <taxon>Tracheophyta</taxon>
        <taxon>Spermatophyta</taxon>
        <taxon>Magnoliopsida</taxon>
        <taxon>eudicotyledons</taxon>
        <taxon>Gunneridae</taxon>
        <taxon>Pentapetalae</taxon>
        <taxon>rosids</taxon>
        <taxon>malvids</taxon>
        <taxon>Malvales</taxon>
        <taxon>Malvaceae</taxon>
        <taxon>Malvoideae</taxon>
        <taxon>Gossypium</taxon>
    </lineage>
</organism>
<protein>
    <submittedName>
        <fullName evidence="1">Uncharacterized protein</fullName>
    </submittedName>
</protein>
<sequence>MVRDGPCIEISFSKCIHNLIDKNMANSMVLTVLDNDYFLIKLHNKDDFDGVLTRGRSVIYGHALLNNAALV</sequence>
<dbReference type="EMBL" id="JABFAE010000008">
    <property type="protein sequence ID" value="MBA0834976.1"/>
    <property type="molecule type" value="Genomic_DNA"/>
</dbReference>
<evidence type="ECO:0000313" key="1">
    <source>
        <dbReference type="EMBL" id="MBA0834976.1"/>
    </source>
</evidence>
<keyword evidence="2" id="KW-1185">Reference proteome</keyword>
<comment type="caution">
    <text evidence="1">The sequence shown here is derived from an EMBL/GenBank/DDBJ whole genome shotgun (WGS) entry which is preliminary data.</text>
</comment>
<proteinExistence type="predicted"/>
<accession>A0A7J9JLC9</accession>